<accession>A0A927MYA8</accession>
<dbReference type="SUPFAM" id="SSF56112">
    <property type="entry name" value="Protein kinase-like (PK-like)"/>
    <property type="match status" value="1"/>
</dbReference>
<proteinExistence type="predicted"/>
<dbReference type="PANTHER" id="PTHR21310:SF40">
    <property type="entry name" value="AMINOGLYCOSIDE PHOSPHOTRANSFERASE DOMAIN-CONTAINING PROTEIN-RELATED"/>
    <property type="match status" value="1"/>
</dbReference>
<dbReference type="AlphaFoldDB" id="A0A927MYA8"/>
<sequence length="527" mass="58914">MQSLVEDSTPLVIVRDLFRSYARPYWVAGGWAVDLFAQRVRRPHSDVDVAVLYRDLDYLAETFRDPRPVLVHPETGQRREWTPDEQLKPGPHGFVLPDDSHPCPITIMLTASDGDEWVYHRGTGKVRRPHALMTLTTERGLPFVGPEVALLYKSPTLRPKDMQDFADIHEMLDDERREWLIDNIASRFPDHPWLSTLRRAGERHRTAPTPPPSPSPPSAEAAEQARDAMRTRVDQILARFATNTSRASRVPFAQSNEVWLAEDFVVRVGRLGRNSLSREVALAPAIPAEVGYPEVLDHGIIDGHEWMVSVRLPGANLHEAWPDLQPTARTDALADLWSRLRILHTTDIVAARAAGCTSTRYYDLDPAQAHTGLAALVERGVLDVPTGNRLAELLSEAFEAMSLVPLALNHTDAAPGNAVLTPTGHAIPIDLESACVAPADLDLENLFRYLHFMADRATAVHLANLAANLLNQPGAEARLRGYAILRDLWALRRWFRQARDTTDLSTCAPIHRLHSHATGKSWLRDTF</sequence>
<dbReference type="InterPro" id="IPR051678">
    <property type="entry name" value="AGP_Transferase"/>
</dbReference>
<dbReference type="PANTHER" id="PTHR21310">
    <property type="entry name" value="AMINOGLYCOSIDE PHOSPHOTRANSFERASE-RELATED-RELATED"/>
    <property type="match status" value="1"/>
</dbReference>
<comment type="caution">
    <text evidence="2">The sequence shown here is derived from an EMBL/GenBank/DDBJ whole genome shotgun (WGS) entry which is preliminary data.</text>
</comment>
<dbReference type="InterPro" id="IPR011009">
    <property type="entry name" value="Kinase-like_dom_sf"/>
</dbReference>
<reference evidence="2" key="1">
    <citation type="submission" date="2020-10" db="EMBL/GenBank/DDBJ databases">
        <title>Sequencing the genomes of 1000 actinobacteria strains.</title>
        <authorList>
            <person name="Klenk H.-P."/>
        </authorList>
    </citation>
    <scope>NUCLEOTIDE SEQUENCE</scope>
    <source>
        <strain evidence="2">DSM 45354</strain>
    </source>
</reference>
<evidence type="ECO:0000313" key="3">
    <source>
        <dbReference type="Proteomes" id="UP000638648"/>
    </source>
</evidence>
<dbReference type="InterPro" id="IPR019646">
    <property type="entry name" value="Aminoglyc_AdlTrfase"/>
</dbReference>
<organism evidence="2 3">
    <name type="scientific">Actinopolymorpha pittospori</name>
    <dbReference type="NCBI Taxonomy" id="648752"/>
    <lineage>
        <taxon>Bacteria</taxon>
        <taxon>Bacillati</taxon>
        <taxon>Actinomycetota</taxon>
        <taxon>Actinomycetes</taxon>
        <taxon>Propionibacteriales</taxon>
        <taxon>Actinopolymorphaceae</taxon>
        <taxon>Actinopolymorpha</taxon>
    </lineage>
</organism>
<evidence type="ECO:0000313" key="2">
    <source>
        <dbReference type="EMBL" id="MBE1608437.1"/>
    </source>
</evidence>
<gene>
    <name evidence="2" type="ORF">HEB94_005285</name>
</gene>
<dbReference type="Proteomes" id="UP000638648">
    <property type="component" value="Unassembled WGS sequence"/>
</dbReference>
<dbReference type="Gene3D" id="3.30.460.40">
    <property type="match status" value="1"/>
</dbReference>
<dbReference type="EMBL" id="JADBEM010000001">
    <property type="protein sequence ID" value="MBE1608437.1"/>
    <property type="molecule type" value="Genomic_DNA"/>
</dbReference>
<protein>
    <submittedName>
        <fullName evidence="2">Aminoglycoside phosphotransferase</fullName>
    </submittedName>
</protein>
<evidence type="ECO:0000256" key="1">
    <source>
        <dbReference type="SAM" id="MobiDB-lite"/>
    </source>
</evidence>
<feature type="region of interest" description="Disordered" evidence="1">
    <location>
        <begin position="200"/>
        <end position="228"/>
    </location>
</feature>
<keyword evidence="3" id="KW-1185">Reference proteome</keyword>
<dbReference type="Gene3D" id="3.90.1200.10">
    <property type="match status" value="1"/>
</dbReference>
<dbReference type="RefSeq" id="WP_192752211.1">
    <property type="nucleotide sequence ID" value="NZ_BAABJL010000252.1"/>
</dbReference>
<dbReference type="Pfam" id="PF10706">
    <property type="entry name" value="Aminoglyc_resit"/>
    <property type="match status" value="1"/>
</dbReference>
<name>A0A927MYA8_9ACTN</name>
<feature type="compositionally biased region" description="Pro residues" evidence="1">
    <location>
        <begin position="208"/>
        <end position="217"/>
    </location>
</feature>